<comment type="caution">
    <text evidence="2">The sequence shown here is derived from an EMBL/GenBank/DDBJ whole genome shotgun (WGS) entry which is preliminary data.</text>
</comment>
<evidence type="ECO:0000313" key="3">
    <source>
        <dbReference type="Proteomes" id="UP001234178"/>
    </source>
</evidence>
<proteinExistence type="predicted"/>
<evidence type="ECO:0000313" key="2">
    <source>
        <dbReference type="EMBL" id="KAK4006542.1"/>
    </source>
</evidence>
<protein>
    <submittedName>
        <fullName evidence="2">Uncharacterized protein</fullName>
    </submittedName>
</protein>
<dbReference type="EMBL" id="JAOYFB010000002">
    <property type="protein sequence ID" value="KAK4006542.1"/>
    <property type="molecule type" value="Genomic_DNA"/>
</dbReference>
<keyword evidence="3" id="KW-1185">Reference proteome</keyword>
<name>A0ABQ9Z0W1_9CRUS</name>
<accession>A0ABQ9Z0W1</accession>
<feature type="region of interest" description="Disordered" evidence="1">
    <location>
        <begin position="88"/>
        <end position="114"/>
    </location>
</feature>
<evidence type="ECO:0000256" key="1">
    <source>
        <dbReference type="SAM" id="MobiDB-lite"/>
    </source>
</evidence>
<gene>
    <name evidence="2" type="ORF">OUZ56_011697</name>
</gene>
<dbReference type="Proteomes" id="UP001234178">
    <property type="component" value="Unassembled WGS sequence"/>
</dbReference>
<sequence length="114" mass="12322">MSYGQRRARRCHGAYLDAILDSLYRQKFSGVSMRKGIQPVTAVGSPIDSIGVFSASMEWTTTSVIETKPAGNGDASIRLSAHPCRISGAHATLRQPTASRPPPTYERTASNADR</sequence>
<reference evidence="2 3" key="1">
    <citation type="journal article" date="2023" name="Nucleic Acids Res.">
        <title>The hologenome of Daphnia magna reveals possible DNA methylation and microbiome-mediated evolution of the host genome.</title>
        <authorList>
            <person name="Chaturvedi A."/>
            <person name="Li X."/>
            <person name="Dhandapani V."/>
            <person name="Marshall H."/>
            <person name="Kissane S."/>
            <person name="Cuenca-Cambronero M."/>
            <person name="Asole G."/>
            <person name="Calvet F."/>
            <person name="Ruiz-Romero M."/>
            <person name="Marangio P."/>
            <person name="Guigo R."/>
            <person name="Rago D."/>
            <person name="Mirbahai L."/>
            <person name="Eastwood N."/>
            <person name="Colbourne J.K."/>
            <person name="Zhou J."/>
            <person name="Mallon E."/>
            <person name="Orsini L."/>
        </authorList>
    </citation>
    <scope>NUCLEOTIDE SEQUENCE [LARGE SCALE GENOMIC DNA]</scope>
    <source>
        <strain evidence="2">LRV0_1</strain>
    </source>
</reference>
<organism evidence="2 3">
    <name type="scientific">Daphnia magna</name>
    <dbReference type="NCBI Taxonomy" id="35525"/>
    <lineage>
        <taxon>Eukaryota</taxon>
        <taxon>Metazoa</taxon>
        <taxon>Ecdysozoa</taxon>
        <taxon>Arthropoda</taxon>
        <taxon>Crustacea</taxon>
        <taxon>Branchiopoda</taxon>
        <taxon>Diplostraca</taxon>
        <taxon>Cladocera</taxon>
        <taxon>Anomopoda</taxon>
        <taxon>Daphniidae</taxon>
        <taxon>Daphnia</taxon>
    </lineage>
</organism>